<dbReference type="EMBL" id="CM037152">
    <property type="protein sequence ID" value="KAH7832800.1"/>
    <property type="molecule type" value="Genomic_DNA"/>
</dbReference>
<evidence type="ECO:0000313" key="1">
    <source>
        <dbReference type="EMBL" id="KAH7832800.1"/>
    </source>
</evidence>
<accession>A0ACB7WWZ9</accession>
<proteinExistence type="predicted"/>
<sequence>MLRWLVLKKEFQGISMLKCYFFCCCCFRQHLSSIIWGAFAAAVCEVAAAVLLCLLILRSPSATACGVIISCYCLLSSSLCCCLSCLQVTSDEHSSNLQRKAGKATYINRLHLWDKSTGNLTDFDTHFVFVIDSAGNQSFADGLTFFLAPDGSNFTAGGAMGLPIDSNMIAPTSPFVAVEFDTFSNPWDPNISPATHVGIDVNSLRSNVTAVWYSNITHGIENEAWISFGVVALEIACGRRPTCYEGEEDATGSLVVWVWDLYERRKLLEAADLKLGEDFNKYEMERLLTLGVKCTHPNSKIRPSIREAIQVLNFEAPLACLPLSNDDSHSFQ</sequence>
<comment type="caution">
    <text evidence="1">The sequence shown here is derived from an EMBL/GenBank/DDBJ whole genome shotgun (WGS) entry which is preliminary data.</text>
</comment>
<protein>
    <submittedName>
        <fullName evidence="1">Uncharacterized protein</fullName>
    </submittedName>
</protein>
<keyword evidence="2" id="KW-1185">Reference proteome</keyword>
<name>A0ACB7WWZ9_9ERIC</name>
<organism evidence="1 2">
    <name type="scientific">Vaccinium darrowii</name>
    <dbReference type="NCBI Taxonomy" id="229202"/>
    <lineage>
        <taxon>Eukaryota</taxon>
        <taxon>Viridiplantae</taxon>
        <taxon>Streptophyta</taxon>
        <taxon>Embryophyta</taxon>
        <taxon>Tracheophyta</taxon>
        <taxon>Spermatophyta</taxon>
        <taxon>Magnoliopsida</taxon>
        <taxon>eudicotyledons</taxon>
        <taxon>Gunneridae</taxon>
        <taxon>Pentapetalae</taxon>
        <taxon>asterids</taxon>
        <taxon>Ericales</taxon>
        <taxon>Ericaceae</taxon>
        <taxon>Vaccinioideae</taxon>
        <taxon>Vaccinieae</taxon>
        <taxon>Vaccinium</taxon>
    </lineage>
</organism>
<gene>
    <name evidence="1" type="ORF">Vadar_000065</name>
</gene>
<evidence type="ECO:0000313" key="2">
    <source>
        <dbReference type="Proteomes" id="UP000828048"/>
    </source>
</evidence>
<dbReference type="Proteomes" id="UP000828048">
    <property type="component" value="Chromosome 2"/>
</dbReference>
<reference evidence="1 2" key="1">
    <citation type="journal article" date="2021" name="Hortic Res">
        <title>High-quality reference genome and annotation aids understanding of berry development for evergreen blueberry (Vaccinium darrowii).</title>
        <authorList>
            <person name="Yu J."/>
            <person name="Hulse-Kemp A.M."/>
            <person name="Babiker E."/>
            <person name="Staton M."/>
        </authorList>
    </citation>
    <scope>NUCLEOTIDE SEQUENCE [LARGE SCALE GENOMIC DNA]</scope>
    <source>
        <strain evidence="2">cv. NJ 8807/NJ 8810</strain>
        <tissue evidence="1">Young leaf</tissue>
    </source>
</reference>